<keyword evidence="8" id="KW-0677">Repeat</keyword>
<keyword evidence="11" id="KW-1015">Disulfide bond</keyword>
<dbReference type="Gene3D" id="2.10.25.10">
    <property type="entry name" value="Laminin"/>
    <property type="match status" value="3"/>
</dbReference>
<keyword evidence="6" id="KW-0732">Signal</keyword>
<feature type="domain" description="EGF-like" evidence="15">
    <location>
        <begin position="262"/>
        <end position="300"/>
    </location>
</feature>
<dbReference type="InterPro" id="IPR026823">
    <property type="entry name" value="cEGF"/>
</dbReference>
<dbReference type="Pfam" id="PF25444">
    <property type="entry name" value="THBD"/>
    <property type="match status" value="1"/>
</dbReference>
<evidence type="ECO:0000256" key="6">
    <source>
        <dbReference type="ARBA" id="ARBA00022729"/>
    </source>
</evidence>
<keyword evidence="5" id="KW-0812">Transmembrane</keyword>
<evidence type="ECO:0000256" key="4">
    <source>
        <dbReference type="ARBA" id="ARBA00022583"/>
    </source>
</evidence>
<keyword evidence="12" id="KW-0675">Receptor</keyword>
<comment type="caution">
    <text evidence="17">The sequence shown here is derived from an EMBL/GenBank/DDBJ whole genome shotgun (WGS) entry which is preliminary data.</text>
</comment>
<dbReference type="FunFam" id="2.10.25.10:FF:000009">
    <property type="entry name" value="Low-density lipoprotein receptor isoform 1"/>
    <property type="match status" value="1"/>
</dbReference>
<keyword evidence="4" id="KW-0254">Endocytosis</keyword>
<evidence type="ECO:0000259" key="16">
    <source>
        <dbReference type="PROSITE" id="PS50041"/>
    </source>
</evidence>
<dbReference type="GO" id="GO:0016020">
    <property type="term" value="C:membrane"/>
    <property type="evidence" value="ECO:0007669"/>
    <property type="project" value="UniProtKB-SubCell"/>
</dbReference>
<dbReference type="PANTHER" id="PTHR14789">
    <property type="entry name" value="CHONDROLECTIN VARIANT CHODLFDELTAE"/>
    <property type="match status" value="1"/>
</dbReference>
<dbReference type="InterPro" id="IPR016186">
    <property type="entry name" value="C-type_lectin-like/link_sf"/>
</dbReference>
<dbReference type="InterPro" id="IPR001881">
    <property type="entry name" value="EGF-like_Ca-bd_dom"/>
</dbReference>
<evidence type="ECO:0008006" key="19">
    <source>
        <dbReference type="Google" id="ProtNLM"/>
    </source>
</evidence>
<dbReference type="SMART" id="SM00034">
    <property type="entry name" value="CLECT"/>
    <property type="match status" value="1"/>
</dbReference>
<evidence type="ECO:0000313" key="18">
    <source>
        <dbReference type="Proteomes" id="UP000050525"/>
    </source>
</evidence>
<dbReference type="InterPro" id="IPR057350">
    <property type="entry name" value="THBD"/>
</dbReference>
<keyword evidence="2 14" id="KW-0245">EGF-like domain</keyword>
<evidence type="ECO:0000256" key="14">
    <source>
        <dbReference type="PROSITE-ProRule" id="PRU00076"/>
    </source>
</evidence>
<dbReference type="Proteomes" id="UP000050525">
    <property type="component" value="Unassembled WGS sequence"/>
</dbReference>
<comment type="subcellular location">
    <subcellularLocation>
        <location evidence="1">Membrane</location>
        <topology evidence="1">Single-pass type I membrane protein</topology>
    </subcellularLocation>
</comment>
<name>A0A151NDL1_ALLMI</name>
<dbReference type="OrthoDB" id="4062651at2759"/>
<dbReference type="PROSITE" id="PS50026">
    <property type="entry name" value="EGF_3"/>
    <property type="match status" value="1"/>
</dbReference>
<evidence type="ECO:0000256" key="1">
    <source>
        <dbReference type="ARBA" id="ARBA00004479"/>
    </source>
</evidence>
<dbReference type="InterPro" id="IPR009030">
    <property type="entry name" value="Growth_fac_rcpt_cys_sf"/>
</dbReference>
<dbReference type="InterPro" id="IPR001304">
    <property type="entry name" value="C-type_lectin-like"/>
</dbReference>
<dbReference type="SUPFAM" id="SSF56436">
    <property type="entry name" value="C-type lectin-like"/>
    <property type="match status" value="1"/>
</dbReference>
<evidence type="ECO:0000256" key="11">
    <source>
        <dbReference type="ARBA" id="ARBA00023157"/>
    </source>
</evidence>
<evidence type="ECO:0000256" key="13">
    <source>
        <dbReference type="ARBA" id="ARBA00023180"/>
    </source>
</evidence>
<evidence type="ECO:0000259" key="15">
    <source>
        <dbReference type="PROSITE" id="PS50026"/>
    </source>
</evidence>
<reference evidence="17 18" key="1">
    <citation type="journal article" date="2012" name="Genome Biol.">
        <title>Sequencing three crocodilian genomes to illuminate the evolution of archosaurs and amniotes.</title>
        <authorList>
            <person name="St John J.A."/>
            <person name="Braun E.L."/>
            <person name="Isberg S.R."/>
            <person name="Miles L.G."/>
            <person name="Chong A.Y."/>
            <person name="Gongora J."/>
            <person name="Dalzell P."/>
            <person name="Moran C."/>
            <person name="Bed'hom B."/>
            <person name="Abzhanov A."/>
            <person name="Burgess S.C."/>
            <person name="Cooksey A.M."/>
            <person name="Castoe T.A."/>
            <person name="Crawford N.G."/>
            <person name="Densmore L.D."/>
            <person name="Drew J.C."/>
            <person name="Edwards S.V."/>
            <person name="Faircloth B.C."/>
            <person name="Fujita M.K."/>
            <person name="Greenwold M.J."/>
            <person name="Hoffmann F.G."/>
            <person name="Howard J.M."/>
            <person name="Iguchi T."/>
            <person name="Janes D.E."/>
            <person name="Khan S.Y."/>
            <person name="Kohno S."/>
            <person name="de Koning A.J."/>
            <person name="Lance S.L."/>
            <person name="McCarthy F.M."/>
            <person name="McCormack J.E."/>
            <person name="Merchant M.E."/>
            <person name="Peterson D.G."/>
            <person name="Pollock D.D."/>
            <person name="Pourmand N."/>
            <person name="Raney B.J."/>
            <person name="Roessler K.A."/>
            <person name="Sanford J.R."/>
            <person name="Sawyer R.H."/>
            <person name="Schmidt C.J."/>
            <person name="Triplett E.W."/>
            <person name="Tuberville T.D."/>
            <person name="Venegas-Anaya M."/>
            <person name="Howard J.T."/>
            <person name="Jarvis E.D."/>
            <person name="Guillette L.J.Jr."/>
            <person name="Glenn T.C."/>
            <person name="Green R.E."/>
            <person name="Ray D.A."/>
        </authorList>
    </citation>
    <scope>NUCLEOTIDE SEQUENCE [LARGE SCALE GENOMIC DNA]</scope>
    <source>
        <strain evidence="17">KSC_2009_1</strain>
    </source>
</reference>
<keyword evidence="3" id="KW-0597">Phosphoprotein</keyword>
<evidence type="ECO:0000256" key="12">
    <source>
        <dbReference type="ARBA" id="ARBA00023170"/>
    </source>
</evidence>
<dbReference type="Pfam" id="PF12662">
    <property type="entry name" value="cEGF"/>
    <property type="match status" value="1"/>
</dbReference>
<keyword evidence="13" id="KW-0325">Glycoprotein</keyword>
<dbReference type="SMART" id="SM00181">
    <property type="entry name" value="EGF"/>
    <property type="match status" value="3"/>
</dbReference>
<dbReference type="STRING" id="8496.A0A151NDL1"/>
<evidence type="ECO:0000256" key="9">
    <source>
        <dbReference type="ARBA" id="ARBA00022989"/>
    </source>
</evidence>
<evidence type="ECO:0000256" key="10">
    <source>
        <dbReference type="ARBA" id="ARBA00023136"/>
    </source>
</evidence>
<dbReference type="Pfam" id="PF14670">
    <property type="entry name" value="FXa_inhibition"/>
    <property type="match status" value="1"/>
</dbReference>
<organism evidence="17 18">
    <name type="scientific">Alligator mississippiensis</name>
    <name type="common">American alligator</name>
    <dbReference type="NCBI Taxonomy" id="8496"/>
    <lineage>
        <taxon>Eukaryota</taxon>
        <taxon>Metazoa</taxon>
        <taxon>Chordata</taxon>
        <taxon>Craniata</taxon>
        <taxon>Vertebrata</taxon>
        <taxon>Euteleostomi</taxon>
        <taxon>Archelosauria</taxon>
        <taxon>Archosauria</taxon>
        <taxon>Crocodylia</taxon>
        <taxon>Alligatoridae</taxon>
        <taxon>Alligatorinae</taxon>
        <taxon>Alligator</taxon>
    </lineage>
</organism>
<sequence>MMLKLFLVLKQFSEARKVCEGSNGHLLMMRSVVEEDVISLMQNQSASLWIELQLPQDCTKASQEPSGSRWVTDDESPDYVIWKLDIPICKNQCVTVSQDLSWEERQCDFMADGFLCEYNYPGTCTRLSAGASTAMTYTTPFKAQDSDLLALPPQTTASIPALGLELVCTEHSRGGMRWSSGLPGAWHCKVENGGCEGVCHEKNGRLSCTCPDGWKLEADKRSCSTSCAGAPCEHLCNPHGADFTCMCHKGYKLAEDGISCQDIDDCQVNPHICDQVCINTEGGFQCQCHQGYELVEGKCKDAIYCHETRCQ</sequence>
<dbReference type="PANTHER" id="PTHR14789:SF9">
    <property type="entry name" value="THROMBOMODULIN"/>
    <property type="match status" value="1"/>
</dbReference>
<dbReference type="GO" id="GO:0005509">
    <property type="term" value="F:calcium ion binding"/>
    <property type="evidence" value="ECO:0007669"/>
    <property type="project" value="InterPro"/>
</dbReference>
<keyword evidence="7" id="KW-0430">Lectin</keyword>
<comment type="caution">
    <text evidence="14">Lacks conserved residue(s) required for the propagation of feature annotation.</text>
</comment>
<dbReference type="InterPro" id="IPR018097">
    <property type="entry name" value="EGF_Ca-bd_CS"/>
</dbReference>
<dbReference type="EMBL" id="AKHW03003332">
    <property type="protein sequence ID" value="KYO34729.1"/>
    <property type="molecule type" value="Genomic_DNA"/>
</dbReference>
<feature type="domain" description="C-type lectin" evidence="16">
    <location>
        <begin position="10"/>
        <end position="108"/>
    </location>
</feature>
<dbReference type="SUPFAM" id="SSF57184">
    <property type="entry name" value="Growth factor receptor domain"/>
    <property type="match status" value="1"/>
</dbReference>
<dbReference type="AlphaFoldDB" id="A0A151NDL1"/>
<dbReference type="PROSITE" id="PS01186">
    <property type="entry name" value="EGF_2"/>
    <property type="match status" value="1"/>
</dbReference>
<keyword evidence="10" id="KW-0472">Membrane</keyword>
<dbReference type="SMART" id="SM00179">
    <property type="entry name" value="EGF_CA"/>
    <property type="match status" value="2"/>
</dbReference>
<dbReference type="GO" id="GO:0030246">
    <property type="term" value="F:carbohydrate binding"/>
    <property type="evidence" value="ECO:0007669"/>
    <property type="project" value="UniProtKB-KW"/>
</dbReference>
<accession>A0A151NDL1</accession>
<protein>
    <recommendedName>
        <fullName evidence="19">Thrombomodulin</fullName>
    </recommendedName>
</protein>
<evidence type="ECO:0000256" key="8">
    <source>
        <dbReference type="ARBA" id="ARBA00022737"/>
    </source>
</evidence>
<evidence type="ECO:0000313" key="17">
    <source>
        <dbReference type="EMBL" id="KYO34729.1"/>
    </source>
</evidence>
<evidence type="ECO:0000256" key="3">
    <source>
        <dbReference type="ARBA" id="ARBA00022553"/>
    </source>
</evidence>
<proteinExistence type="predicted"/>
<dbReference type="PROSITE" id="PS01187">
    <property type="entry name" value="EGF_CA"/>
    <property type="match status" value="1"/>
</dbReference>
<dbReference type="InterPro" id="IPR000742">
    <property type="entry name" value="EGF"/>
</dbReference>
<dbReference type="InterPro" id="IPR016187">
    <property type="entry name" value="CTDL_fold"/>
</dbReference>
<evidence type="ECO:0000256" key="7">
    <source>
        <dbReference type="ARBA" id="ARBA00022734"/>
    </source>
</evidence>
<evidence type="ECO:0000256" key="5">
    <source>
        <dbReference type="ARBA" id="ARBA00022692"/>
    </source>
</evidence>
<evidence type="ECO:0000256" key="2">
    <source>
        <dbReference type="ARBA" id="ARBA00022536"/>
    </source>
</evidence>
<dbReference type="PROSITE" id="PS00010">
    <property type="entry name" value="ASX_HYDROXYL"/>
    <property type="match status" value="1"/>
</dbReference>
<keyword evidence="9" id="KW-1133">Transmembrane helix</keyword>
<gene>
    <name evidence="17" type="ORF">Y1Q_0010480</name>
</gene>
<dbReference type="Gene3D" id="3.10.100.10">
    <property type="entry name" value="Mannose-Binding Protein A, subunit A"/>
    <property type="match status" value="1"/>
</dbReference>
<dbReference type="InterPro" id="IPR000152">
    <property type="entry name" value="EGF-type_Asp/Asn_hydroxyl_site"/>
</dbReference>
<dbReference type="Pfam" id="PF00059">
    <property type="entry name" value="Lectin_C"/>
    <property type="match status" value="1"/>
</dbReference>
<dbReference type="GO" id="GO:0006897">
    <property type="term" value="P:endocytosis"/>
    <property type="evidence" value="ECO:0007669"/>
    <property type="project" value="UniProtKB-KW"/>
</dbReference>
<dbReference type="InterPro" id="IPR051505">
    <property type="entry name" value="C-type_lectin_domain"/>
</dbReference>
<dbReference type="PRINTS" id="PR00907">
    <property type="entry name" value="THRMBOMODULN"/>
</dbReference>
<dbReference type="PROSITE" id="PS50041">
    <property type="entry name" value="C_TYPE_LECTIN_2"/>
    <property type="match status" value="1"/>
</dbReference>
<keyword evidence="18" id="KW-1185">Reference proteome</keyword>